<evidence type="ECO:0000313" key="5">
    <source>
        <dbReference type="Proteomes" id="UP001197247"/>
    </source>
</evidence>
<dbReference type="Gene3D" id="1.25.40.10">
    <property type="entry name" value="Tetratricopeptide repeat domain"/>
    <property type="match status" value="1"/>
</dbReference>
<protein>
    <submittedName>
        <fullName evidence="4">AAA family ATPase</fullName>
    </submittedName>
</protein>
<name>A0ABS5TGH7_9ACTN</name>
<dbReference type="PROSITE" id="PS00622">
    <property type="entry name" value="HTH_LUXR_1"/>
    <property type="match status" value="1"/>
</dbReference>
<keyword evidence="1" id="KW-0547">Nucleotide-binding</keyword>
<reference evidence="4 5" key="1">
    <citation type="submission" date="2021-05" db="EMBL/GenBank/DDBJ databases">
        <title>Kineosporia and Streptomyces sp. nov. two new marine actinobacteria isolated from Coral.</title>
        <authorList>
            <person name="Buangrab K."/>
            <person name="Sutthacheep M."/>
            <person name="Yeemin T."/>
            <person name="Harunari E."/>
            <person name="Igarashi Y."/>
            <person name="Kanchanasin P."/>
            <person name="Tanasupawat S."/>
            <person name="Phongsopitanun W."/>
        </authorList>
    </citation>
    <scope>NUCLEOTIDE SEQUENCE [LARGE SCALE GENOMIC DNA]</scope>
    <source>
        <strain evidence="4 5">J2-2</strain>
    </source>
</reference>
<accession>A0ABS5TGH7</accession>
<dbReference type="CDD" id="cd06170">
    <property type="entry name" value="LuxR_C_like"/>
    <property type="match status" value="1"/>
</dbReference>
<keyword evidence="5" id="KW-1185">Reference proteome</keyword>
<dbReference type="InterPro" id="IPR011990">
    <property type="entry name" value="TPR-like_helical_dom_sf"/>
</dbReference>
<feature type="domain" description="HTH luxR-type" evidence="3">
    <location>
        <begin position="807"/>
        <end position="872"/>
    </location>
</feature>
<dbReference type="InterPro" id="IPR027417">
    <property type="entry name" value="P-loop_NTPase"/>
</dbReference>
<dbReference type="EMBL" id="JAHBAY010000005">
    <property type="protein sequence ID" value="MBT0770194.1"/>
    <property type="molecule type" value="Genomic_DNA"/>
</dbReference>
<dbReference type="Pfam" id="PF13191">
    <property type="entry name" value="AAA_16"/>
    <property type="match status" value="1"/>
</dbReference>
<gene>
    <name evidence="4" type="ORF">KIH74_14735</name>
</gene>
<comment type="caution">
    <text evidence="4">The sequence shown here is derived from an EMBL/GenBank/DDBJ whole genome shotgun (WGS) entry which is preliminary data.</text>
</comment>
<dbReference type="SUPFAM" id="SSF52540">
    <property type="entry name" value="P-loop containing nucleoside triphosphate hydrolases"/>
    <property type="match status" value="1"/>
</dbReference>
<dbReference type="SUPFAM" id="SSF48452">
    <property type="entry name" value="TPR-like"/>
    <property type="match status" value="1"/>
</dbReference>
<dbReference type="InterPro" id="IPR016032">
    <property type="entry name" value="Sig_transdc_resp-reg_C-effctor"/>
</dbReference>
<dbReference type="PRINTS" id="PR00038">
    <property type="entry name" value="HTHLUXR"/>
</dbReference>
<dbReference type="SMART" id="SM00421">
    <property type="entry name" value="HTH_LUXR"/>
    <property type="match status" value="1"/>
</dbReference>
<dbReference type="RefSeq" id="WP_214156484.1">
    <property type="nucleotide sequence ID" value="NZ_JAHBAY010000005.1"/>
</dbReference>
<evidence type="ECO:0000256" key="2">
    <source>
        <dbReference type="ARBA" id="ARBA00022840"/>
    </source>
</evidence>
<dbReference type="PANTHER" id="PTHR16305:SF35">
    <property type="entry name" value="TRANSCRIPTIONAL ACTIVATOR DOMAIN"/>
    <property type="match status" value="1"/>
</dbReference>
<dbReference type="Gene3D" id="1.10.10.10">
    <property type="entry name" value="Winged helix-like DNA-binding domain superfamily/Winged helix DNA-binding domain"/>
    <property type="match status" value="1"/>
</dbReference>
<dbReference type="Pfam" id="PF00196">
    <property type="entry name" value="GerE"/>
    <property type="match status" value="1"/>
</dbReference>
<dbReference type="PANTHER" id="PTHR16305">
    <property type="entry name" value="TESTICULAR SOLUBLE ADENYLYL CYCLASE"/>
    <property type="match status" value="1"/>
</dbReference>
<evidence type="ECO:0000256" key="1">
    <source>
        <dbReference type="ARBA" id="ARBA00022741"/>
    </source>
</evidence>
<evidence type="ECO:0000259" key="3">
    <source>
        <dbReference type="PROSITE" id="PS50043"/>
    </source>
</evidence>
<proteinExistence type="predicted"/>
<dbReference type="InterPro" id="IPR041664">
    <property type="entry name" value="AAA_16"/>
</dbReference>
<dbReference type="PROSITE" id="PS50043">
    <property type="entry name" value="HTH_LUXR_2"/>
    <property type="match status" value="1"/>
</dbReference>
<keyword evidence="2" id="KW-0067">ATP-binding</keyword>
<dbReference type="InterPro" id="IPR000792">
    <property type="entry name" value="Tscrpt_reg_LuxR_C"/>
</dbReference>
<dbReference type="InterPro" id="IPR036388">
    <property type="entry name" value="WH-like_DNA-bd_sf"/>
</dbReference>
<organism evidence="4 5">
    <name type="scientific">Kineosporia corallincola</name>
    <dbReference type="NCBI Taxonomy" id="2835133"/>
    <lineage>
        <taxon>Bacteria</taxon>
        <taxon>Bacillati</taxon>
        <taxon>Actinomycetota</taxon>
        <taxon>Actinomycetes</taxon>
        <taxon>Kineosporiales</taxon>
        <taxon>Kineosporiaceae</taxon>
        <taxon>Kineosporia</taxon>
    </lineage>
</organism>
<sequence length="879" mass="93542">MADTCESDRLTASGREPERRAVRHLVRRLREGSGGVLLIEGEAGAGRSTLMEHALAEAARVAGVTVLSAAADEFSPRFPLQVLQDALTDADLTTVEQVLAHLSHLTDEQPVLLAVDDLHWADETTLLAWHRLARLARHRPLLLTGTHRPTPPAPPGVHRDDLPMLRRALIRAGAEVITLGPLPGDTVTATVDAVLARRAHRGLPDIGTHLHALAARTAGNPRYLADLVQAAEHQDTPDGLPDGLATVIEARLDFLSLPARAVLGTAALLGDTFSADDLAVAGGHPVSTLVSVLEELSATGLLAESHTHLTFRHPLLRDALYQRIPAGVRRMLHRQAGTDLADAGTGAHIVLKHLVAAHDPTRTLDERTADWLVQTGEPLVAHDPDGTAELLTAALTAVGENDPRTGPLRVLLAQARWRQGRSGEAAALASQVISAADDPGTLAAMTWISAWTTSNTDDDSTTEPVAGTATCSLLRRTLAAPGLPPVTAVRLRAALAHRLLGAGDQESAASAAATILRGESADPLARAIALGVNAVVMRPHRQRQDTDLRQALDLASGHDDPAAAQIRLWLAERRVDLLSTHGPAQEARTAARDLLAQAQRYGSSPALARARVLNADLLYDHGDWDEALELLAATPSPAPDDRHRRQGLLALIALHRGDTETAAEAISGVVNGSDERLTLARALLAEQRGHPEEALAVLTVTHPVPAAQHQVLTRLRLATSARDDVPTDILSGLHQQTVDDETPLRTAQYVENLALVRARTGDLPGARTAHSRAGALYLTLGAQGELQRLDALLRPHGVQRRRAAKRPVTGWAALTPAEVSIAQLVAEGRTNADIAAQLFVSRRTVEGHVSHILAKLGLRSRVELARDAGRRSRAAALAG</sequence>
<dbReference type="Proteomes" id="UP001197247">
    <property type="component" value="Unassembled WGS sequence"/>
</dbReference>
<dbReference type="SUPFAM" id="SSF46894">
    <property type="entry name" value="C-terminal effector domain of the bipartite response regulators"/>
    <property type="match status" value="1"/>
</dbReference>
<evidence type="ECO:0000313" key="4">
    <source>
        <dbReference type="EMBL" id="MBT0770194.1"/>
    </source>
</evidence>